<evidence type="ECO:0000313" key="1">
    <source>
        <dbReference type="EMBL" id="PJM76883.1"/>
    </source>
</evidence>
<evidence type="ECO:0000313" key="2">
    <source>
        <dbReference type="Proteomes" id="UP000229239"/>
    </source>
</evidence>
<comment type="caution">
    <text evidence="1">The sequence shown here is derived from an EMBL/GenBank/DDBJ whole genome shotgun (WGS) entry which is preliminary data.</text>
</comment>
<dbReference type="Proteomes" id="UP000229239">
    <property type="component" value="Unassembled WGS sequence"/>
</dbReference>
<dbReference type="AlphaFoldDB" id="A0A2M9HJA6"/>
<dbReference type="EMBL" id="PEBJ01000003">
    <property type="protein sequence ID" value="PJM76883.1"/>
    <property type="molecule type" value="Genomic_DNA"/>
</dbReference>
<gene>
    <name evidence="1" type="ORF">CSQ86_07220</name>
</gene>
<sequence length="79" mass="8374">MVDTRHGFTVLVVAGGVEGLFGENLSGDRGDDGDDAVGDFQFHGFVGVLPADVDGAPSVRDDFCMMQPFLLTLWSLAGR</sequence>
<reference evidence="2" key="1">
    <citation type="submission" date="2017-10" db="EMBL/GenBank/DDBJ databases">
        <title>Draft genome sequences of strains TRE 1, TRE 9, TRE H and TRI 7, isolated from tamarins, belonging to four potential novel Bifidobacterium species.</title>
        <authorList>
            <person name="Mattarelli P."/>
            <person name="Modesto M."/>
            <person name="Puglisi E."/>
            <person name="Morelli L."/>
            <person name="Bonetti A."/>
            <person name="Spezio C."/>
            <person name="Sandri C."/>
        </authorList>
    </citation>
    <scope>NUCLEOTIDE SEQUENCE [LARGE SCALE GENOMIC DNA]</scope>
    <source>
        <strain evidence="2">TREH</strain>
    </source>
</reference>
<name>A0A2M9HJA6_9BIFI</name>
<accession>A0A2M9HJA6</accession>
<keyword evidence="2" id="KW-1185">Reference proteome</keyword>
<protein>
    <submittedName>
        <fullName evidence="1">Uncharacterized protein</fullName>
    </submittedName>
</protein>
<proteinExistence type="predicted"/>
<organism evidence="1 2">
    <name type="scientific">Bifidobacterium felsineum</name>
    <dbReference type="NCBI Taxonomy" id="2045440"/>
    <lineage>
        <taxon>Bacteria</taxon>
        <taxon>Bacillati</taxon>
        <taxon>Actinomycetota</taxon>
        <taxon>Actinomycetes</taxon>
        <taxon>Bifidobacteriales</taxon>
        <taxon>Bifidobacteriaceae</taxon>
        <taxon>Bifidobacterium</taxon>
    </lineage>
</organism>